<accession>A0ABN6PMH1</accession>
<keyword evidence="2" id="KW-1185">Reference proteome</keyword>
<name>A0ABN6PMH1_9BURK</name>
<evidence type="ECO:0008006" key="3">
    <source>
        <dbReference type="Google" id="ProtNLM"/>
    </source>
</evidence>
<evidence type="ECO:0000313" key="2">
    <source>
        <dbReference type="Proteomes" id="UP001057498"/>
    </source>
</evidence>
<dbReference type="EMBL" id="AP025730">
    <property type="protein sequence ID" value="BDI05462.1"/>
    <property type="molecule type" value="Genomic_DNA"/>
</dbReference>
<dbReference type="Pfam" id="PF01904">
    <property type="entry name" value="DUF72"/>
    <property type="match status" value="1"/>
</dbReference>
<dbReference type="Proteomes" id="UP001057498">
    <property type="component" value="Chromosome"/>
</dbReference>
<protein>
    <recommendedName>
        <fullName evidence="3">DUF72 domain-containing protein</fullName>
    </recommendedName>
</protein>
<dbReference type="InterPro" id="IPR002763">
    <property type="entry name" value="DUF72"/>
</dbReference>
<dbReference type="PANTHER" id="PTHR30348">
    <property type="entry name" value="UNCHARACTERIZED PROTEIN YECE"/>
    <property type="match status" value="1"/>
</dbReference>
<dbReference type="PANTHER" id="PTHR30348:SF14">
    <property type="entry name" value="BLR8050 PROTEIN"/>
    <property type="match status" value="1"/>
</dbReference>
<evidence type="ECO:0000313" key="1">
    <source>
        <dbReference type="EMBL" id="BDI05462.1"/>
    </source>
</evidence>
<proteinExistence type="predicted"/>
<dbReference type="Gene3D" id="3.20.20.410">
    <property type="entry name" value="Protein of unknown function UPF0759"/>
    <property type="match status" value="1"/>
</dbReference>
<reference evidence="1" key="1">
    <citation type="submission" date="2022-04" db="EMBL/GenBank/DDBJ databases">
        <title>Whole genome sequence of Sphaerotilus sp. FB-5.</title>
        <authorList>
            <person name="Takeda M."/>
            <person name="Narihara S."/>
            <person name="Akimoto M."/>
            <person name="Akimoto R."/>
            <person name="Nishiyashiki S."/>
            <person name="Murakami T."/>
        </authorList>
    </citation>
    <scope>NUCLEOTIDE SEQUENCE</scope>
    <source>
        <strain evidence="1">FB-5</strain>
    </source>
</reference>
<gene>
    <name evidence="1" type="ORF">CATMQ487_24320</name>
</gene>
<sequence length="292" mass="31797">MVWDGEYSERSLSRHGLTAYACHPLLRAVGIDRSFYRPLTATEYAAHAAQVPADFRFVVKCPALVTDAMARDGDGRRAGANPHFLDPEMAWDVFVQPALDGLGGRIGALVFEISPLPPALKADVPALLQRLDRLLHALPPLPPTAPDGVLAVEVRDPDWLTPDFARVLKANGARYCLGLHPRLPPIDAQLPLLRALWPGALVGRWTLHRRHGPRGYERAEQLYQPYRQLMDPDLPTRQALARVIRATAAAGWPVHLTVSNKAEGSAPLSVFALAEAVAEDLAEKVADPPAAG</sequence>
<dbReference type="InterPro" id="IPR036520">
    <property type="entry name" value="UPF0759_sf"/>
</dbReference>
<organism evidence="1 2">
    <name type="scientific">Sphaerotilus microaerophilus</name>
    <dbReference type="NCBI Taxonomy" id="2914710"/>
    <lineage>
        <taxon>Bacteria</taxon>
        <taxon>Pseudomonadati</taxon>
        <taxon>Pseudomonadota</taxon>
        <taxon>Betaproteobacteria</taxon>
        <taxon>Burkholderiales</taxon>
        <taxon>Sphaerotilaceae</taxon>
        <taxon>Sphaerotilus</taxon>
    </lineage>
</organism>
<dbReference type="SUPFAM" id="SSF117396">
    <property type="entry name" value="TM1631-like"/>
    <property type="match status" value="1"/>
</dbReference>